<protein>
    <submittedName>
        <fullName evidence="2">Maleylpyruvate isomerase family mycothiol-dependent enzyme</fullName>
    </submittedName>
</protein>
<dbReference type="InterPro" id="IPR024344">
    <property type="entry name" value="MDMPI_metal-binding"/>
</dbReference>
<dbReference type="InterPro" id="IPR017517">
    <property type="entry name" value="Maleyloyr_isom"/>
</dbReference>
<accession>A0ABV4H6V5</accession>
<evidence type="ECO:0000313" key="2">
    <source>
        <dbReference type="EMBL" id="MEZ0166522.1"/>
    </source>
</evidence>
<keyword evidence="3" id="KW-1185">Reference proteome</keyword>
<dbReference type="Proteomes" id="UP001565927">
    <property type="component" value="Unassembled WGS sequence"/>
</dbReference>
<sequence>MSGADLFAQIADERRGLADLFAAASEQDLRARSLCPAWTVHDVLAHLVTPLAVGLPRMVLAVALAGGDFDRANRRVTRRLARRSREDLVDALRRGADSRFTPPGAGPEAPLVDVLVHGLDVRRPLGVRREVPAARARPALSFLLTAPKGLVPAGLLDGVRVEVEDVDLRHGNGAPVRGPADDVLLVLTGRRAGLDGLTGAGADLLARRLG</sequence>
<dbReference type="SUPFAM" id="SSF109854">
    <property type="entry name" value="DinB/YfiT-like putative metalloenzymes"/>
    <property type="match status" value="1"/>
</dbReference>
<keyword evidence="2" id="KW-0413">Isomerase</keyword>
<organism evidence="2 3">
    <name type="scientific">Kineococcus halophytocola</name>
    <dbReference type="NCBI Taxonomy" id="3234027"/>
    <lineage>
        <taxon>Bacteria</taxon>
        <taxon>Bacillati</taxon>
        <taxon>Actinomycetota</taxon>
        <taxon>Actinomycetes</taxon>
        <taxon>Kineosporiales</taxon>
        <taxon>Kineosporiaceae</taxon>
        <taxon>Kineococcus</taxon>
    </lineage>
</organism>
<reference evidence="2 3" key="1">
    <citation type="submission" date="2024-07" db="EMBL/GenBank/DDBJ databases">
        <authorList>
            <person name="Thanompreechachai J."/>
            <person name="Duangmal K."/>
        </authorList>
    </citation>
    <scope>NUCLEOTIDE SEQUENCE [LARGE SCALE GENOMIC DNA]</scope>
    <source>
        <strain evidence="2 3">LSe6-4</strain>
    </source>
</reference>
<comment type="caution">
    <text evidence="2">The sequence shown here is derived from an EMBL/GenBank/DDBJ whole genome shotgun (WGS) entry which is preliminary data.</text>
</comment>
<dbReference type="GO" id="GO:0016853">
    <property type="term" value="F:isomerase activity"/>
    <property type="evidence" value="ECO:0007669"/>
    <property type="project" value="UniProtKB-KW"/>
</dbReference>
<evidence type="ECO:0000259" key="1">
    <source>
        <dbReference type="Pfam" id="PF11716"/>
    </source>
</evidence>
<dbReference type="EMBL" id="JBGFTU010000023">
    <property type="protein sequence ID" value="MEZ0166522.1"/>
    <property type="molecule type" value="Genomic_DNA"/>
</dbReference>
<feature type="domain" description="Mycothiol-dependent maleylpyruvate isomerase metal-binding" evidence="1">
    <location>
        <begin position="11"/>
        <end position="101"/>
    </location>
</feature>
<proteinExistence type="predicted"/>
<dbReference type="NCBIfam" id="TIGR03083">
    <property type="entry name" value="maleylpyruvate isomerase family mycothiol-dependent enzyme"/>
    <property type="match status" value="1"/>
</dbReference>
<dbReference type="Gene3D" id="1.20.120.450">
    <property type="entry name" value="dinb family like domain"/>
    <property type="match status" value="1"/>
</dbReference>
<dbReference type="RefSeq" id="WP_370442740.1">
    <property type="nucleotide sequence ID" value="NZ_JBGFTU010000023.1"/>
</dbReference>
<dbReference type="Pfam" id="PF11716">
    <property type="entry name" value="MDMPI_N"/>
    <property type="match status" value="1"/>
</dbReference>
<evidence type="ECO:0000313" key="3">
    <source>
        <dbReference type="Proteomes" id="UP001565927"/>
    </source>
</evidence>
<name>A0ABV4H6V5_9ACTN</name>
<gene>
    <name evidence="2" type="ORF">AB2L27_17315</name>
</gene>
<dbReference type="InterPro" id="IPR034660">
    <property type="entry name" value="DinB/YfiT-like"/>
</dbReference>